<accession>A0ABX0AEJ3</accession>
<reference evidence="1 2" key="1">
    <citation type="submission" date="2018-07" db="EMBL/GenBank/DDBJ databases">
        <title>Whole genome Sequencing of Pseudoxanthomonas gei KCTC 32298 (T).</title>
        <authorList>
            <person name="Kumar S."/>
            <person name="Bansal K."/>
            <person name="Kaur A."/>
            <person name="Patil P."/>
            <person name="Sharma S."/>
            <person name="Patil P.B."/>
        </authorList>
    </citation>
    <scope>NUCLEOTIDE SEQUENCE [LARGE SCALE GENOMIC DNA]</scope>
    <source>
        <strain evidence="1 2">KCTC 32298</strain>
    </source>
</reference>
<dbReference type="EMBL" id="QOVG01000010">
    <property type="protein sequence ID" value="NDK40002.1"/>
    <property type="molecule type" value="Genomic_DNA"/>
</dbReference>
<evidence type="ECO:0000313" key="2">
    <source>
        <dbReference type="Proteomes" id="UP001429354"/>
    </source>
</evidence>
<organism evidence="1 2">
    <name type="scientific">Pseudoxanthomonas gei</name>
    <dbReference type="NCBI Taxonomy" id="1383030"/>
    <lineage>
        <taxon>Bacteria</taxon>
        <taxon>Pseudomonadati</taxon>
        <taxon>Pseudomonadota</taxon>
        <taxon>Gammaproteobacteria</taxon>
        <taxon>Lysobacterales</taxon>
        <taxon>Lysobacteraceae</taxon>
        <taxon>Pseudoxanthomonas</taxon>
    </lineage>
</organism>
<comment type="caution">
    <text evidence="1">The sequence shown here is derived from an EMBL/GenBank/DDBJ whole genome shotgun (WGS) entry which is preliminary data.</text>
</comment>
<evidence type="ECO:0000313" key="1">
    <source>
        <dbReference type="EMBL" id="NDK40002.1"/>
    </source>
</evidence>
<sequence length="115" mass="13013">MNLDELVKKVRAVSTDPALQGVADQLVAWKDSSATADDLAATLERYIGNVWIGSKQDHDRVYAFWSAFRQSAISVIRSMTMNERIYWFSLVERFDSLQSDADRQALYRKLHAGGA</sequence>
<dbReference type="RefSeq" id="WP_162350659.1">
    <property type="nucleotide sequence ID" value="NZ_QOVG01000010.1"/>
</dbReference>
<keyword evidence="2" id="KW-1185">Reference proteome</keyword>
<protein>
    <submittedName>
        <fullName evidence="1">Uncharacterized protein</fullName>
    </submittedName>
</protein>
<name>A0ABX0AEJ3_9GAMM</name>
<dbReference type="Proteomes" id="UP001429354">
    <property type="component" value="Unassembled WGS sequence"/>
</dbReference>
<gene>
    <name evidence="1" type="ORF">DT603_14255</name>
</gene>
<proteinExistence type="predicted"/>